<dbReference type="Proteomes" id="UP000005309">
    <property type="component" value="Unassembled WGS sequence"/>
</dbReference>
<evidence type="ECO:0000313" key="2">
    <source>
        <dbReference type="Proteomes" id="UP000005309"/>
    </source>
</evidence>
<dbReference type="EMBL" id="ACLA01000033">
    <property type="protein sequence ID" value="EEQ47716.1"/>
    <property type="molecule type" value="Genomic_DNA"/>
</dbReference>
<dbReference type="Gene3D" id="3.10.450.730">
    <property type="entry name" value="BLIP domain"/>
    <property type="match status" value="1"/>
</dbReference>
<gene>
    <name evidence="1" type="ORF">HMPREF0908_2018</name>
</gene>
<comment type="caution">
    <text evidence="1">The sequence shown here is derived from an EMBL/GenBank/DDBJ whole genome shotgun (WGS) entry which is preliminary data.</text>
</comment>
<proteinExistence type="predicted"/>
<dbReference type="STRING" id="638302.HMPREF0908_2018"/>
<organism evidence="1 2">
    <name type="scientific">Selenomonas flueggei ATCC 43531</name>
    <dbReference type="NCBI Taxonomy" id="638302"/>
    <lineage>
        <taxon>Bacteria</taxon>
        <taxon>Bacillati</taxon>
        <taxon>Bacillota</taxon>
        <taxon>Negativicutes</taxon>
        <taxon>Selenomonadales</taxon>
        <taxon>Selenomonadaceae</taxon>
        <taxon>Selenomonas</taxon>
    </lineage>
</organism>
<dbReference type="HOGENOM" id="CLU_1189239_0_0_9"/>
<accession>C4V6B8</accession>
<dbReference type="AlphaFoldDB" id="C4V6B8"/>
<evidence type="ECO:0000313" key="1">
    <source>
        <dbReference type="EMBL" id="EEQ47716.1"/>
    </source>
</evidence>
<protein>
    <submittedName>
        <fullName evidence="1">Uncharacterized protein</fullName>
    </submittedName>
</protein>
<reference evidence="1 2" key="1">
    <citation type="submission" date="2009-04" db="EMBL/GenBank/DDBJ databases">
        <authorList>
            <person name="Qin X."/>
            <person name="Bachman B."/>
            <person name="Battles P."/>
            <person name="Bell A."/>
            <person name="Bess C."/>
            <person name="Bickham C."/>
            <person name="Chaboub L."/>
            <person name="Chen D."/>
            <person name="Coyle M."/>
            <person name="Deiros D.R."/>
            <person name="Dinh H."/>
            <person name="Forbes L."/>
            <person name="Fowler G."/>
            <person name="Francisco L."/>
            <person name="Fu Q."/>
            <person name="Gubbala S."/>
            <person name="Hale W."/>
            <person name="Han Y."/>
            <person name="Hemphill L."/>
            <person name="Highlander S.K."/>
            <person name="Hirani K."/>
            <person name="Hogues M."/>
            <person name="Jackson L."/>
            <person name="Jakkamsetti A."/>
            <person name="Javaid M."/>
            <person name="Jiang H."/>
            <person name="Korchina V."/>
            <person name="Kovar C."/>
            <person name="Lara F."/>
            <person name="Lee S."/>
            <person name="Mata R."/>
            <person name="Mathew T."/>
            <person name="Moen C."/>
            <person name="Morales K."/>
            <person name="Munidasa M."/>
            <person name="Nazareth L."/>
            <person name="Ngo R."/>
            <person name="Nguyen L."/>
            <person name="Okwuonu G."/>
            <person name="Ongeri F."/>
            <person name="Patil S."/>
            <person name="Petrosino J."/>
            <person name="Pham C."/>
            <person name="Pham P."/>
            <person name="Pu L.-L."/>
            <person name="Puazo M."/>
            <person name="Raj R."/>
            <person name="Reid J."/>
            <person name="Rouhana J."/>
            <person name="Saada N."/>
            <person name="Shang Y."/>
            <person name="Simmons D."/>
            <person name="Thornton R."/>
            <person name="Warren J."/>
            <person name="Weissenberger G."/>
            <person name="Zhang J."/>
            <person name="Zhang L."/>
            <person name="Zhou C."/>
            <person name="Zhu D."/>
            <person name="Muzny D."/>
            <person name="Worley K."/>
            <person name="Gibbs R."/>
        </authorList>
    </citation>
    <scope>NUCLEOTIDE SEQUENCE [LARGE SCALE GENOMIC DNA]</scope>
    <source>
        <strain evidence="1 2">ATCC 43531</strain>
    </source>
</reference>
<keyword evidence="2" id="KW-1185">Reference proteome</keyword>
<sequence length="256" mass="27314">MIDCVAVSPEGGMWRKRELIMLKVKKIGLIAAAVAASAVLVAGCGGSQASFDAHRAGDHGTLQSGRDMQDVITASNFESIAPGASVSDVAALYGKEGKLVHQSIINGIYTYTYRWQDGPYKVVDCTFTENNRLNDPFRGLSLTRKELRASDALAEGSVTSPVTKEACRALSYGMSLADAQAVFGGAGEQLGCDVMPGQETVTYGWPIRDGYVARLTFQDDVLVDVNLNTGITLVAMAPALSEVRLDTTLPGYRIVK</sequence>
<name>C4V6B8_9FIRM</name>